<proteinExistence type="inferred from homology"/>
<dbReference type="Pfam" id="PF08327">
    <property type="entry name" value="AHSA1"/>
    <property type="match status" value="1"/>
</dbReference>
<evidence type="ECO:0000259" key="2">
    <source>
        <dbReference type="Pfam" id="PF08327"/>
    </source>
</evidence>
<dbReference type="Proteomes" id="UP001151234">
    <property type="component" value="Unassembled WGS sequence"/>
</dbReference>
<evidence type="ECO:0000256" key="1">
    <source>
        <dbReference type="ARBA" id="ARBA00006817"/>
    </source>
</evidence>
<evidence type="ECO:0000313" key="3">
    <source>
        <dbReference type="EMBL" id="MDA5399536.1"/>
    </source>
</evidence>
<dbReference type="Gene3D" id="3.30.530.20">
    <property type="match status" value="1"/>
</dbReference>
<gene>
    <name evidence="3" type="ORF">OQ273_13210</name>
</gene>
<comment type="caution">
    <text evidence="3">The sequence shown here is derived from an EMBL/GenBank/DDBJ whole genome shotgun (WGS) entry which is preliminary data.</text>
</comment>
<protein>
    <submittedName>
        <fullName evidence="3">SRPBCC domain-containing protein</fullName>
    </submittedName>
</protein>
<accession>A0A9X3ZID8</accession>
<dbReference type="SUPFAM" id="SSF55961">
    <property type="entry name" value="Bet v1-like"/>
    <property type="match status" value="1"/>
</dbReference>
<dbReference type="RefSeq" id="WP_267990965.1">
    <property type="nucleotide sequence ID" value="NZ_JAPJZI010000001.1"/>
</dbReference>
<dbReference type="CDD" id="cd07814">
    <property type="entry name" value="SRPBCC_CalC_Aha1-like"/>
    <property type="match status" value="1"/>
</dbReference>
<dbReference type="InterPro" id="IPR023393">
    <property type="entry name" value="START-like_dom_sf"/>
</dbReference>
<dbReference type="InterPro" id="IPR013538">
    <property type="entry name" value="ASHA1/2-like_C"/>
</dbReference>
<evidence type="ECO:0000313" key="4">
    <source>
        <dbReference type="Proteomes" id="UP001151234"/>
    </source>
</evidence>
<feature type="domain" description="Activator of Hsp90 ATPase homologue 1/2-like C-terminal" evidence="2">
    <location>
        <begin position="17"/>
        <end position="147"/>
    </location>
</feature>
<sequence>MTTVIDDQVLVIERTIAAPPEKVFDAWVNPELLVQWWGPEGMSIPQHMLDVREGGAWETTMRNAEGGEHFVSGVYKTIDRPNRLVFTWAWRQPDGTRGEETEISVTFEAIDGGTKMTLDQRSFADASTRDNHGMGWQSSFNCLEKLFA</sequence>
<dbReference type="EMBL" id="JAPJZI010000001">
    <property type="protein sequence ID" value="MDA5399536.1"/>
    <property type="molecule type" value="Genomic_DNA"/>
</dbReference>
<organism evidence="3 4">
    <name type="scientific">Hoeflea prorocentri</name>
    <dbReference type="NCBI Taxonomy" id="1922333"/>
    <lineage>
        <taxon>Bacteria</taxon>
        <taxon>Pseudomonadati</taxon>
        <taxon>Pseudomonadota</taxon>
        <taxon>Alphaproteobacteria</taxon>
        <taxon>Hyphomicrobiales</taxon>
        <taxon>Rhizobiaceae</taxon>
        <taxon>Hoeflea</taxon>
    </lineage>
</organism>
<name>A0A9X3ZID8_9HYPH</name>
<comment type="similarity">
    <text evidence="1">Belongs to the AHA1 family.</text>
</comment>
<keyword evidence="4" id="KW-1185">Reference proteome</keyword>
<reference evidence="3" key="1">
    <citation type="submission" date="2022-11" db="EMBL/GenBank/DDBJ databases">
        <title>Draft genome sequence of Hoeflea poritis E7-10 and Hoeflea prorocentri PM5-8, separated from scleractinian coral Porites lutea and marine dinoflagellate.</title>
        <authorList>
            <person name="Zhang G."/>
            <person name="Wei Q."/>
            <person name="Cai L."/>
        </authorList>
    </citation>
    <scope>NUCLEOTIDE SEQUENCE</scope>
    <source>
        <strain evidence="3">PM5-8</strain>
    </source>
</reference>
<dbReference type="AlphaFoldDB" id="A0A9X3ZID8"/>